<evidence type="ECO:0000313" key="2">
    <source>
        <dbReference type="Proteomes" id="UP000245250"/>
    </source>
</evidence>
<gene>
    <name evidence="1" type="ORF">HYN56_15845</name>
</gene>
<accession>A0A2S1YNJ4</accession>
<sequence length="166" mass="19265">MNHYVHKIEDMYAKRKFDKEIDNVYGSKADTAAPANNTTLEEMKNSLPTLKNLHAKTGYAKLESSELYSVGAAEAKTFAYDTDNYTKANSVFYRSSFSSYRNLAHNMLHEFGHGVHYFNGDYYRYLKGGNRTDKQLQNWKEQYAFKFAFDNGGLPYQNNAWYLINK</sequence>
<evidence type="ECO:0000313" key="1">
    <source>
        <dbReference type="EMBL" id="AWK05631.1"/>
    </source>
</evidence>
<protein>
    <recommendedName>
        <fullName evidence="3">Tox-MPTase3 domain-containing protein</fullName>
    </recommendedName>
</protein>
<reference evidence="1 2" key="1">
    <citation type="submission" date="2018-05" db="EMBL/GenBank/DDBJ databases">
        <title>Genome sequencing of Flavobacterium sp. HYN0056.</title>
        <authorList>
            <person name="Yi H."/>
            <person name="Baek C."/>
        </authorList>
    </citation>
    <scope>NUCLEOTIDE SEQUENCE [LARGE SCALE GENOMIC DNA]</scope>
    <source>
        <strain evidence="1 2">HYN0056</strain>
    </source>
</reference>
<dbReference type="EMBL" id="CP029255">
    <property type="protein sequence ID" value="AWK05631.1"/>
    <property type="molecule type" value="Genomic_DNA"/>
</dbReference>
<dbReference type="AlphaFoldDB" id="A0A2S1YNJ4"/>
<proteinExistence type="predicted"/>
<evidence type="ECO:0008006" key="3">
    <source>
        <dbReference type="Google" id="ProtNLM"/>
    </source>
</evidence>
<keyword evidence="2" id="KW-1185">Reference proteome</keyword>
<dbReference type="KEGG" id="fcr:HYN56_15845"/>
<dbReference type="Proteomes" id="UP000245250">
    <property type="component" value="Chromosome"/>
</dbReference>
<name>A0A2S1YNJ4_9FLAO</name>
<organism evidence="1 2">
    <name type="scientific">Flavobacterium crocinum</name>
    <dbReference type="NCBI Taxonomy" id="2183896"/>
    <lineage>
        <taxon>Bacteria</taxon>
        <taxon>Pseudomonadati</taxon>
        <taxon>Bacteroidota</taxon>
        <taxon>Flavobacteriia</taxon>
        <taxon>Flavobacteriales</taxon>
        <taxon>Flavobacteriaceae</taxon>
        <taxon>Flavobacterium</taxon>
    </lineage>
</organism>